<evidence type="ECO:0000256" key="1">
    <source>
        <dbReference type="ARBA" id="ARBA00020833"/>
    </source>
</evidence>
<evidence type="ECO:0000259" key="2">
    <source>
        <dbReference type="PROSITE" id="PS51504"/>
    </source>
</evidence>
<dbReference type="AlphaFoldDB" id="A0AAN6PYL2"/>
<feature type="domain" description="H15" evidence="2">
    <location>
        <begin position="1"/>
        <end position="53"/>
    </location>
</feature>
<comment type="caution">
    <text evidence="3">The sequence shown here is derived from an EMBL/GenBank/DDBJ whole genome shotgun (WGS) entry which is preliminary data.</text>
</comment>
<dbReference type="SUPFAM" id="SSF46785">
    <property type="entry name" value="Winged helix' DNA-binding domain"/>
    <property type="match status" value="1"/>
</dbReference>
<dbReference type="PROSITE" id="PS51504">
    <property type="entry name" value="H15"/>
    <property type="match status" value="1"/>
</dbReference>
<dbReference type="Proteomes" id="UP001305647">
    <property type="component" value="Unassembled WGS sequence"/>
</dbReference>
<evidence type="ECO:0000313" key="4">
    <source>
        <dbReference type="Proteomes" id="UP001305647"/>
    </source>
</evidence>
<organism evidence="3 4">
    <name type="scientific">Parathielavia hyrcaniae</name>
    <dbReference type="NCBI Taxonomy" id="113614"/>
    <lineage>
        <taxon>Eukaryota</taxon>
        <taxon>Fungi</taxon>
        <taxon>Dikarya</taxon>
        <taxon>Ascomycota</taxon>
        <taxon>Pezizomycotina</taxon>
        <taxon>Sordariomycetes</taxon>
        <taxon>Sordariomycetidae</taxon>
        <taxon>Sordariales</taxon>
        <taxon>Chaetomiaceae</taxon>
        <taxon>Parathielavia</taxon>
    </lineage>
</organism>
<gene>
    <name evidence="3" type="ORF">N658DRAFT_409527</name>
</gene>
<proteinExistence type="predicted"/>
<feature type="non-terminal residue" evidence="3">
    <location>
        <position position="1"/>
    </location>
</feature>
<name>A0AAN6PYL2_9PEZI</name>
<dbReference type="GO" id="GO:0006334">
    <property type="term" value="P:nucleosome assembly"/>
    <property type="evidence" value="ECO:0007669"/>
    <property type="project" value="InterPro"/>
</dbReference>
<evidence type="ECO:0000313" key="3">
    <source>
        <dbReference type="EMBL" id="KAK4100350.1"/>
    </source>
</evidence>
<dbReference type="GO" id="GO:0000786">
    <property type="term" value="C:nucleosome"/>
    <property type="evidence" value="ECO:0007669"/>
    <property type="project" value="InterPro"/>
</dbReference>
<feature type="non-terminal residue" evidence="3">
    <location>
        <position position="54"/>
    </location>
</feature>
<dbReference type="Pfam" id="PF00538">
    <property type="entry name" value="Linker_histone"/>
    <property type="match status" value="1"/>
</dbReference>
<keyword evidence="4" id="KW-1185">Reference proteome</keyword>
<dbReference type="Gene3D" id="1.10.10.10">
    <property type="entry name" value="Winged helix-like DNA-binding domain superfamily/Winged helix DNA-binding domain"/>
    <property type="match status" value="1"/>
</dbReference>
<protein>
    <recommendedName>
        <fullName evidence="1">Histone H1</fullName>
    </recommendedName>
</protein>
<dbReference type="GO" id="GO:0003677">
    <property type="term" value="F:DNA binding"/>
    <property type="evidence" value="ECO:0007669"/>
    <property type="project" value="InterPro"/>
</dbReference>
<reference evidence="3" key="2">
    <citation type="submission" date="2023-05" db="EMBL/GenBank/DDBJ databases">
        <authorList>
            <consortium name="Lawrence Berkeley National Laboratory"/>
            <person name="Steindorff A."/>
            <person name="Hensen N."/>
            <person name="Bonometti L."/>
            <person name="Westerberg I."/>
            <person name="Brannstrom I.O."/>
            <person name="Guillou S."/>
            <person name="Cros-Aarteil S."/>
            <person name="Calhoun S."/>
            <person name="Haridas S."/>
            <person name="Kuo A."/>
            <person name="Mondo S."/>
            <person name="Pangilinan J."/>
            <person name="Riley R."/>
            <person name="Labutti K."/>
            <person name="Andreopoulos B."/>
            <person name="Lipzen A."/>
            <person name="Chen C."/>
            <person name="Yanf M."/>
            <person name="Daum C."/>
            <person name="Ng V."/>
            <person name="Clum A."/>
            <person name="Ohm R."/>
            <person name="Martin F."/>
            <person name="Silar P."/>
            <person name="Natvig D."/>
            <person name="Lalanne C."/>
            <person name="Gautier V."/>
            <person name="Ament-Velasquez S.L."/>
            <person name="Kruys A."/>
            <person name="Hutchinson M.I."/>
            <person name="Powell A.J."/>
            <person name="Barry K."/>
            <person name="Miller A.N."/>
            <person name="Grigoriev I.V."/>
            <person name="Debuchy R."/>
            <person name="Gladieux P."/>
            <person name="Thoren M.H."/>
            <person name="Johannesson H."/>
        </authorList>
    </citation>
    <scope>NUCLEOTIDE SEQUENCE</scope>
    <source>
        <strain evidence="3">CBS 757.83</strain>
    </source>
</reference>
<dbReference type="InterPro" id="IPR005818">
    <property type="entry name" value="Histone_H1/H5_H15"/>
</dbReference>
<sequence>SRVKLKQYVKANNNLEATDNMFDALFNKALKVGVDKGVFEQPKGPSGGTKLAKK</sequence>
<dbReference type="InterPro" id="IPR036388">
    <property type="entry name" value="WH-like_DNA-bd_sf"/>
</dbReference>
<dbReference type="EMBL" id="MU863641">
    <property type="protein sequence ID" value="KAK4100350.1"/>
    <property type="molecule type" value="Genomic_DNA"/>
</dbReference>
<reference evidence="3" key="1">
    <citation type="journal article" date="2023" name="Mol. Phylogenet. Evol.">
        <title>Genome-scale phylogeny and comparative genomics of the fungal order Sordariales.</title>
        <authorList>
            <person name="Hensen N."/>
            <person name="Bonometti L."/>
            <person name="Westerberg I."/>
            <person name="Brannstrom I.O."/>
            <person name="Guillou S."/>
            <person name="Cros-Aarteil S."/>
            <person name="Calhoun S."/>
            <person name="Haridas S."/>
            <person name="Kuo A."/>
            <person name="Mondo S."/>
            <person name="Pangilinan J."/>
            <person name="Riley R."/>
            <person name="LaButti K."/>
            <person name="Andreopoulos B."/>
            <person name="Lipzen A."/>
            <person name="Chen C."/>
            <person name="Yan M."/>
            <person name="Daum C."/>
            <person name="Ng V."/>
            <person name="Clum A."/>
            <person name="Steindorff A."/>
            <person name="Ohm R.A."/>
            <person name="Martin F."/>
            <person name="Silar P."/>
            <person name="Natvig D.O."/>
            <person name="Lalanne C."/>
            <person name="Gautier V."/>
            <person name="Ament-Velasquez S.L."/>
            <person name="Kruys A."/>
            <person name="Hutchinson M.I."/>
            <person name="Powell A.J."/>
            <person name="Barry K."/>
            <person name="Miller A.N."/>
            <person name="Grigoriev I.V."/>
            <person name="Debuchy R."/>
            <person name="Gladieux P."/>
            <person name="Hiltunen Thoren M."/>
            <person name="Johannesson H."/>
        </authorList>
    </citation>
    <scope>NUCLEOTIDE SEQUENCE</scope>
    <source>
        <strain evidence="3">CBS 757.83</strain>
    </source>
</reference>
<accession>A0AAN6PYL2</accession>
<dbReference type="InterPro" id="IPR036390">
    <property type="entry name" value="WH_DNA-bd_sf"/>
</dbReference>